<evidence type="ECO:0008006" key="4">
    <source>
        <dbReference type="Google" id="ProtNLM"/>
    </source>
</evidence>
<dbReference type="AlphaFoldDB" id="A0A401GAW8"/>
<reference evidence="2 3" key="1">
    <citation type="journal article" date="2018" name="Sci. Rep.">
        <title>Genome sequence of the cauliflower mushroom Sparassis crispa (Hanabiratake) and its association with beneficial usage.</title>
        <authorList>
            <person name="Kiyama R."/>
            <person name="Furutani Y."/>
            <person name="Kawaguchi K."/>
            <person name="Nakanishi T."/>
        </authorList>
    </citation>
    <scope>NUCLEOTIDE SEQUENCE [LARGE SCALE GENOMIC DNA]</scope>
</reference>
<evidence type="ECO:0000313" key="2">
    <source>
        <dbReference type="EMBL" id="GBE79326.1"/>
    </source>
</evidence>
<dbReference type="GeneID" id="38776243"/>
<feature type="compositionally biased region" description="Basic and acidic residues" evidence="1">
    <location>
        <begin position="37"/>
        <end position="48"/>
    </location>
</feature>
<dbReference type="InterPro" id="IPR053030">
    <property type="entry name" value="Ribosomal_biogenesis_FAF1-like"/>
</dbReference>
<dbReference type="RefSeq" id="XP_027610239.1">
    <property type="nucleotide sequence ID" value="XM_027754438.1"/>
</dbReference>
<gene>
    <name evidence="2" type="ORF">SCP_0205240</name>
</gene>
<proteinExistence type="predicted"/>
<dbReference type="PANTHER" id="PTHR28096:SF1">
    <property type="entry name" value="PROTEIN FAF1"/>
    <property type="match status" value="1"/>
</dbReference>
<sequence>MGSDDERELLHILEVRGKDFLSSFATPIISSGNAEKSLPKEKKRKLEDDSAGEEEEGWTGFGDNESGDGPEVEDAEDDVSSDQSLAPPPKVVVFSDIVSTAGPSNVGASKAQMKAFMSSKVSKLTQDIQGTNPEQDGSDDDDEDELTNAQNDALLHRLVHTRLLSGSLNSELNLTSAQRKKALAGRVLETAGKAKLGKGEGAVRSAERNKAAKRVREGIAERQEERRKQELEEAKHLGNYHPTLKRLYDDSSDSKPRSKKREKGLGMGIGSFRGGILRLRKQDISSIQGSSGRGRGGGSRRRGVTRR</sequence>
<feature type="region of interest" description="Disordered" evidence="1">
    <location>
        <begin position="117"/>
        <end position="149"/>
    </location>
</feature>
<feature type="compositionally biased region" description="Polar residues" evidence="1">
    <location>
        <begin position="119"/>
        <end position="135"/>
    </location>
</feature>
<name>A0A401GAW8_9APHY</name>
<protein>
    <recommendedName>
        <fullName evidence="4">Protein FAF1</fullName>
    </recommendedName>
</protein>
<feature type="compositionally biased region" description="Acidic residues" evidence="1">
    <location>
        <begin position="65"/>
        <end position="80"/>
    </location>
</feature>
<dbReference type="PANTHER" id="PTHR28096">
    <property type="entry name" value="PROTEIN FAF1"/>
    <property type="match status" value="1"/>
</dbReference>
<accession>A0A401GAW8</accession>
<dbReference type="STRING" id="139825.A0A401GAW8"/>
<feature type="compositionally biased region" description="Basic and acidic residues" evidence="1">
    <location>
        <begin position="205"/>
        <end position="236"/>
    </location>
</feature>
<dbReference type="GO" id="GO:0000462">
    <property type="term" value="P:maturation of SSU-rRNA from tricistronic rRNA transcript (SSU-rRNA, 5.8S rRNA, LSU-rRNA)"/>
    <property type="evidence" value="ECO:0007669"/>
    <property type="project" value="TreeGrafter"/>
</dbReference>
<feature type="region of interest" description="Disordered" evidence="1">
    <location>
        <begin position="31"/>
        <end position="88"/>
    </location>
</feature>
<dbReference type="EMBL" id="BFAD01000002">
    <property type="protein sequence ID" value="GBE79326.1"/>
    <property type="molecule type" value="Genomic_DNA"/>
</dbReference>
<dbReference type="Proteomes" id="UP000287166">
    <property type="component" value="Unassembled WGS sequence"/>
</dbReference>
<dbReference type="OrthoDB" id="5556956at2759"/>
<keyword evidence="3" id="KW-1185">Reference proteome</keyword>
<organism evidence="2 3">
    <name type="scientific">Sparassis crispa</name>
    <dbReference type="NCBI Taxonomy" id="139825"/>
    <lineage>
        <taxon>Eukaryota</taxon>
        <taxon>Fungi</taxon>
        <taxon>Dikarya</taxon>
        <taxon>Basidiomycota</taxon>
        <taxon>Agaricomycotina</taxon>
        <taxon>Agaricomycetes</taxon>
        <taxon>Polyporales</taxon>
        <taxon>Sparassidaceae</taxon>
        <taxon>Sparassis</taxon>
    </lineage>
</organism>
<feature type="compositionally biased region" description="Acidic residues" evidence="1">
    <location>
        <begin position="136"/>
        <end position="146"/>
    </location>
</feature>
<dbReference type="InParanoid" id="A0A401GAW8"/>
<feature type="compositionally biased region" description="Basic and acidic residues" evidence="1">
    <location>
        <begin position="246"/>
        <end position="256"/>
    </location>
</feature>
<feature type="compositionally biased region" description="Basic residues" evidence="1">
    <location>
        <begin position="298"/>
        <end position="307"/>
    </location>
</feature>
<evidence type="ECO:0000313" key="3">
    <source>
        <dbReference type="Proteomes" id="UP000287166"/>
    </source>
</evidence>
<comment type="caution">
    <text evidence="2">The sequence shown here is derived from an EMBL/GenBank/DDBJ whole genome shotgun (WGS) entry which is preliminary data.</text>
</comment>
<evidence type="ECO:0000256" key="1">
    <source>
        <dbReference type="SAM" id="MobiDB-lite"/>
    </source>
</evidence>
<feature type="region of interest" description="Disordered" evidence="1">
    <location>
        <begin position="194"/>
        <end position="307"/>
    </location>
</feature>
<dbReference type="GO" id="GO:0005730">
    <property type="term" value="C:nucleolus"/>
    <property type="evidence" value="ECO:0007669"/>
    <property type="project" value="TreeGrafter"/>
</dbReference>